<gene>
    <name evidence="1" type="ORF">EVAR_15104_1</name>
</gene>
<dbReference type="Proteomes" id="UP000299102">
    <property type="component" value="Unassembled WGS sequence"/>
</dbReference>
<dbReference type="EMBL" id="BGZK01000176">
    <property type="protein sequence ID" value="GBP26091.1"/>
    <property type="molecule type" value="Genomic_DNA"/>
</dbReference>
<proteinExistence type="predicted"/>
<dbReference type="OrthoDB" id="10599690at2759"/>
<evidence type="ECO:0000313" key="2">
    <source>
        <dbReference type="Proteomes" id="UP000299102"/>
    </source>
</evidence>
<protein>
    <submittedName>
        <fullName evidence="1">Uncharacterized protein</fullName>
    </submittedName>
</protein>
<comment type="caution">
    <text evidence="1">The sequence shown here is derived from an EMBL/GenBank/DDBJ whole genome shotgun (WGS) entry which is preliminary data.</text>
</comment>
<dbReference type="AlphaFoldDB" id="A0A4C1UHZ8"/>
<organism evidence="1 2">
    <name type="scientific">Eumeta variegata</name>
    <name type="common">Bagworm moth</name>
    <name type="synonym">Eumeta japonica</name>
    <dbReference type="NCBI Taxonomy" id="151549"/>
    <lineage>
        <taxon>Eukaryota</taxon>
        <taxon>Metazoa</taxon>
        <taxon>Ecdysozoa</taxon>
        <taxon>Arthropoda</taxon>
        <taxon>Hexapoda</taxon>
        <taxon>Insecta</taxon>
        <taxon>Pterygota</taxon>
        <taxon>Neoptera</taxon>
        <taxon>Endopterygota</taxon>
        <taxon>Lepidoptera</taxon>
        <taxon>Glossata</taxon>
        <taxon>Ditrysia</taxon>
        <taxon>Tineoidea</taxon>
        <taxon>Psychidae</taxon>
        <taxon>Oiketicinae</taxon>
        <taxon>Eumeta</taxon>
    </lineage>
</organism>
<accession>A0A4C1UHZ8</accession>
<name>A0A4C1UHZ8_EUMVA</name>
<evidence type="ECO:0000313" key="1">
    <source>
        <dbReference type="EMBL" id="GBP26091.1"/>
    </source>
</evidence>
<sequence>MNKIRDINIKEKAYFESPRDGMFACLRWPLFVCRLMGFMPIHGLARRHRAETRYKGFLIVEGQPSMRAIKKQAIIAAHGHSLTQNESPLRSRSLGVE</sequence>
<keyword evidence="2" id="KW-1185">Reference proteome</keyword>
<reference evidence="1 2" key="1">
    <citation type="journal article" date="2019" name="Commun. Biol.">
        <title>The bagworm genome reveals a unique fibroin gene that provides high tensile strength.</title>
        <authorList>
            <person name="Kono N."/>
            <person name="Nakamura H."/>
            <person name="Ohtoshi R."/>
            <person name="Tomita M."/>
            <person name="Numata K."/>
            <person name="Arakawa K."/>
        </authorList>
    </citation>
    <scope>NUCLEOTIDE SEQUENCE [LARGE SCALE GENOMIC DNA]</scope>
</reference>